<keyword evidence="6" id="KW-0902">Two-component regulatory system</keyword>
<dbReference type="InterPro" id="IPR003660">
    <property type="entry name" value="HAMP_dom"/>
</dbReference>
<dbReference type="Gene3D" id="3.30.565.10">
    <property type="entry name" value="Histidine kinase-like ATPase, C-terminal domain"/>
    <property type="match status" value="1"/>
</dbReference>
<dbReference type="PANTHER" id="PTHR43047">
    <property type="entry name" value="TWO-COMPONENT HISTIDINE PROTEIN KINASE"/>
    <property type="match status" value="1"/>
</dbReference>
<evidence type="ECO:0000256" key="6">
    <source>
        <dbReference type="ARBA" id="ARBA00023012"/>
    </source>
</evidence>
<dbReference type="InterPro" id="IPR003661">
    <property type="entry name" value="HisK_dim/P_dom"/>
</dbReference>
<dbReference type="CDD" id="cd06225">
    <property type="entry name" value="HAMP"/>
    <property type="match status" value="1"/>
</dbReference>
<dbReference type="InterPro" id="IPR036890">
    <property type="entry name" value="HATPase_C_sf"/>
</dbReference>
<evidence type="ECO:0000259" key="7">
    <source>
        <dbReference type="PROSITE" id="PS50109"/>
    </source>
</evidence>
<dbReference type="PRINTS" id="PR00344">
    <property type="entry name" value="BCTRLSENSOR"/>
</dbReference>
<dbReference type="InterPro" id="IPR003594">
    <property type="entry name" value="HATPase_dom"/>
</dbReference>
<comment type="caution">
    <text evidence="9">The sequence shown here is derived from an EMBL/GenBank/DDBJ whole genome shotgun (WGS) entry which is preliminary data.</text>
</comment>
<dbReference type="Pfam" id="PF02518">
    <property type="entry name" value="HATPase_c"/>
    <property type="match status" value="1"/>
</dbReference>
<dbReference type="Gene3D" id="6.10.340.10">
    <property type="match status" value="1"/>
</dbReference>
<dbReference type="EMBL" id="BARU01023799">
    <property type="protein sequence ID" value="GAH57331.1"/>
    <property type="molecule type" value="Genomic_DNA"/>
</dbReference>
<evidence type="ECO:0000256" key="3">
    <source>
        <dbReference type="ARBA" id="ARBA00022553"/>
    </source>
</evidence>
<keyword evidence="5" id="KW-0418">Kinase</keyword>
<dbReference type="PROSITE" id="PS50885">
    <property type="entry name" value="HAMP"/>
    <property type="match status" value="1"/>
</dbReference>
<dbReference type="InterPro" id="IPR004358">
    <property type="entry name" value="Sig_transdc_His_kin-like_C"/>
</dbReference>
<dbReference type="PROSITE" id="PS50109">
    <property type="entry name" value="HIS_KIN"/>
    <property type="match status" value="1"/>
</dbReference>
<dbReference type="SUPFAM" id="SSF158472">
    <property type="entry name" value="HAMP domain-like"/>
    <property type="match status" value="1"/>
</dbReference>
<gene>
    <name evidence="9" type="ORF">S03H2_38583</name>
</gene>
<dbReference type="FunFam" id="1.10.287.130:FF:000001">
    <property type="entry name" value="Two-component sensor histidine kinase"/>
    <property type="match status" value="1"/>
</dbReference>
<keyword evidence="3" id="KW-0597">Phosphoprotein</keyword>
<dbReference type="InterPro" id="IPR005467">
    <property type="entry name" value="His_kinase_dom"/>
</dbReference>
<proteinExistence type="predicted"/>
<name>X1GHD1_9ZZZZ</name>
<dbReference type="SUPFAM" id="SSF55874">
    <property type="entry name" value="ATPase domain of HSP90 chaperone/DNA topoisomerase II/histidine kinase"/>
    <property type="match status" value="1"/>
</dbReference>
<evidence type="ECO:0000259" key="8">
    <source>
        <dbReference type="PROSITE" id="PS50885"/>
    </source>
</evidence>
<dbReference type="Gene3D" id="1.10.287.130">
    <property type="match status" value="1"/>
</dbReference>
<dbReference type="EC" id="2.7.13.3" evidence="2"/>
<dbReference type="AlphaFoldDB" id="X1GHD1"/>
<dbReference type="SUPFAM" id="SSF47384">
    <property type="entry name" value="Homodimeric domain of signal transducing histidine kinase"/>
    <property type="match status" value="1"/>
</dbReference>
<dbReference type="GO" id="GO:0005886">
    <property type="term" value="C:plasma membrane"/>
    <property type="evidence" value="ECO:0007669"/>
    <property type="project" value="TreeGrafter"/>
</dbReference>
<feature type="non-terminal residue" evidence="9">
    <location>
        <position position="1"/>
    </location>
</feature>
<dbReference type="CDD" id="cd00082">
    <property type="entry name" value="HisKA"/>
    <property type="match status" value="1"/>
</dbReference>
<evidence type="ECO:0000256" key="1">
    <source>
        <dbReference type="ARBA" id="ARBA00000085"/>
    </source>
</evidence>
<organism evidence="9">
    <name type="scientific">marine sediment metagenome</name>
    <dbReference type="NCBI Taxonomy" id="412755"/>
    <lineage>
        <taxon>unclassified sequences</taxon>
        <taxon>metagenomes</taxon>
        <taxon>ecological metagenomes</taxon>
    </lineage>
</organism>
<evidence type="ECO:0000313" key="9">
    <source>
        <dbReference type="EMBL" id="GAH57331.1"/>
    </source>
</evidence>
<dbReference type="GO" id="GO:0000155">
    <property type="term" value="F:phosphorelay sensor kinase activity"/>
    <property type="evidence" value="ECO:0007669"/>
    <property type="project" value="InterPro"/>
</dbReference>
<feature type="domain" description="HAMP" evidence="8">
    <location>
        <begin position="1"/>
        <end position="47"/>
    </location>
</feature>
<dbReference type="PANTHER" id="PTHR43047:SF72">
    <property type="entry name" value="OSMOSENSING HISTIDINE PROTEIN KINASE SLN1"/>
    <property type="match status" value="1"/>
</dbReference>
<dbReference type="SMART" id="SM00387">
    <property type="entry name" value="HATPase_c"/>
    <property type="match status" value="1"/>
</dbReference>
<evidence type="ECO:0000256" key="5">
    <source>
        <dbReference type="ARBA" id="ARBA00022777"/>
    </source>
</evidence>
<comment type="catalytic activity">
    <reaction evidence="1">
        <text>ATP + protein L-histidine = ADP + protein N-phospho-L-histidine.</text>
        <dbReference type="EC" id="2.7.13.3"/>
    </reaction>
</comment>
<dbReference type="Pfam" id="PF00672">
    <property type="entry name" value="HAMP"/>
    <property type="match status" value="1"/>
</dbReference>
<evidence type="ECO:0000256" key="4">
    <source>
        <dbReference type="ARBA" id="ARBA00022679"/>
    </source>
</evidence>
<dbReference type="Pfam" id="PF00512">
    <property type="entry name" value="HisKA"/>
    <property type="match status" value="1"/>
</dbReference>
<feature type="non-terminal residue" evidence="9">
    <location>
        <position position="277"/>
    </location>
</feature>
<dbReference type="SMART" id="SM00388">
    <property type="entry name" value="HisKA"/>
    <property type="match status" value="1"/>
</dbReference>
<evidence type="ECO:0000256" key="2">
    <source>
        <dbReference type="ARBA" id="ARBA00012438"/>
    </source>
</evidence>
<sequence>IRQLGDMVDKVALGDMSIRSDLRTDDELQHLGESFNDMLAAISKQHGKLQSANRALDLKLNELAEANVSLFEANRIKTEFLANISHELRTPLNSIIGFADLLADADDERVQRYSHNISSSAKHLMDMINDLLGLAKIEAGKALVRFDHVSVTDTCRTLVALTRPMADKKQLTVRAELGDDVPIINTDGGKLQQILYNLLSNAIKFTPAGGEVTVSAGVKANGDGETLERVWVTVADTGPGISEADQRHIFDKFYQADRTLTKESQGAGLGLAIAKEL</sequence>
<feature type="domain" description="Histidine kinase" evidence="7">
    <location>
        <begin position="83"/>
        <end position="277"/>
    </location>
</feature>
<accession>X1GHD1</accession>
<dbReference type="InterPro" id="IPR036097">
    <property type="entry name" value="HisK_dim/P_sf"/>
</dbReference>
<keyword evidence="4" id="KW-0808">Transferase</keyword>
<dbReference type="GO" id="GO:0009927">
    <property type="term" value="F:histidine phosphotransfer kinase activity"/>
    <property type="evidence" value="ECO:0007669"/>
    <property type="project" value="TreeGrafter"/>
</dbReference>
<reference evidence="9" key="1">
    <citation type="journal article" date="2014" name="Front. Microbiol.">
        <title>High frequency of phylogenetically diverse reductive dehalogenase-homologous genes in deep subseafloor sedimentary metagenomes.</title>
        <authorList>
            <person name="Kawai M."/>
            <person name="Futagami T."/>
            <person name="Toyoda A."/>
            <person name="Takaki Y."/>
            <person name="Nishi S."/>
            <person name="Hori S."/>
            <person name="Arai W."/>
            <person name="Tsubouchi T."/>
            <person name="Morono Y."/>
            <person name="Uchiyama I."/>
            <person name="Ito T."/>
            <person name="Fujiyama A."/>
            <person name="Inagaki F."/>
            <person name="Takami H."/>
        </authorList>
    </citation>
    <scope>NUCLEOTIDE SEQUENCE</scope>
    <source>
        <strain evidence="9">Expedition CK06-06</strain>
    </source>
</reference>
<protein>
    <recommendedName>
        <fullName evidence="2">histidine kinase</fullName>
        <ecNumber evidence="2">2.7.13.3</ecNumber>
    </recommendedName>
</protein>